<feature type="region of interest" description="Disordered" evidence="1">
    <location>
        <begin position="1"/>
        <end position="27"/>
    </location>
</feature>
<protein>
    <submittedName>
        <fullName evidence="2">Uncharacterized protein</fullName>
    </submittedName>
</protein>
<comment type="caution">
    <text evidence="2">The sequence shown here is derived from an EMBL/GenBank/DDBJ whole genome shotgun (WGS) entry which is preliminary data.</text>
</comment>
<evidence type="ECO:0000313" key="2">
    <source>
        <dbReference type="EMBL" id="MDQ0905047.1"/>
    </source>
</evidence>
<accession>A0AAW8F8G9</accession>
<dbReference type="AlphaFoldDB" id="A0AAW8F8G9"/>
<dbReference type="EMBL" id="JAUSZV010000005">
    <property type="protein sequence ID" value="MDQ0905047.1"/>
    <property type="molecule type" value="Genomic_DNA"/>
</dbReference>
<proteinExistence type="predicted"/>
<evidence type="ECO:0000256" key="1">
    <source>
        <dbReference type="SAM" id="MobiDB-lite"/>
    </source>
</evidence>
<dbReference type="RefSeq" id="WP_306972559.1">
    <property type="nucleotide sequence ID" value="NZ_JAUSZV010000005.1"/>
</dbReference>
<sequence>MSAVWISGASHGTGTTGRTMREGRAGSWKTRWRATRAVIGLAFERATEGMEGSDQALGAMTGAYARLISARPETHFVSLCGSRRGWPEEFRLRR</sequence>
<dbReference type="Proteomes" id="UP001234216">
    <property type="component" value="Unassembled WGS sequence"/>
</dbReference>
<organism evidence="2 3">
    <name type="scientific">Streptomyces canus</name>
    <dbReference type="NCBI Taxonomy" id="58343"/>
    <lineage>
        <taxon>Bacteria</taxon>
        <taxon>Bacillati</taxon>
        <taxon>Actinomycetota</taxon>
        <taxon>Actinomycetes</taxon>
        <taxon>Kitasatosporales</taxon>
        <taxon>Streptomycetaceae</taxon>
        <taxon>Streptomyces</taxon>
        <taxon>Streptomyces aurantiacus group</taxon>
    </lineage>
</organism>
<reference evidence="2" key="1">
    <citation type="submission" date="2023-07" db="EMBL/GenBank/DDBJ databases">
        <title>Comparative genomics of wheat-associated soil bacteria to identify genetic determinants of phenazine resistance.</title>
        <authorList>
            <person name="Mouncey N."/>
        </authorList>
    </citation>
    <scope>NUCLEOTIDE SEQUENCE</scope>
    <source>
        <strain evidence="2">V4I22</strain>
    </source>
</reference>
<evidence type="ECO:0000313" key="3">
    <source>
        <dbReference type="Proteomes" id="UP001234216"/>
    </source>
</evidence>
<gene>
    <name evidence="2" type="ORF">QFZ22_001032</name>
</gene>
<name>A0AAW8F8G9_9ACTN</name>